<dbReference type="InterPro" id="IPR003779">
    <property type="entry name" value="CMD-like"/>
</dbReference>
<dbReference type="InterPro" id="IPR004675">
    <property type="entry name" value="AhpD_core"/>
</dbReference>
<organism evidence="8 9">
    <name type="scientific">Actinomadura rugatobispora</name>
    <dbReference type="NCBI Taxonomy" id="1994"/>
    <lineage>
        <taxon>Bacteria</taxon>
        <taxon>Bacillati</taxon>
        <taxon>Actinomycetota</taxon>
        <taxon>Actinomycetes</taxon>
        <taxon>Streptosporangiales</taxon>
        <taxon>Thermomonosporaceae</taxon>
        <taxon>Actinomadura</taxon>
    </lineage>
</organism>
<evidence type="ECO:0000256" key="2">
    <source>
        <dbReference type="ARBA" id="ARBA00022862"/>
    </source>
</evidence>
<reference evidence="9" key="1">
    <citation type="journal article" date="2019" name="Int. J. Syst. Evol. Microbiol.">
        <title>The Global Catalogue of Microorganisms (GCM) 10K type strain sequencing project: providing services to taxonomists for standard genome sequencing and annotation.</title>
        <authorList>
            <consortium name="The Broad Institute Genomics Platform"/>
            <consortium name="The Broad Institute Genome Sequencing Center for Infectious Disease"/>
            <person name="Wu L."/>
            <person name="Ma J."/>
        </authorList>
    </citation>
    <scope>NUCLEOTIDE SEQUENCE [LARGE SCALE GENOMIC DNA]</scope>
    <source>
        <strain evidence="9">KCTC 42087</strain>
    </source>
</reference>
<dbReference type="EC" id="1.11.1.28" evidence="6"/>
<comment type="similarity">
    <text evidence="6">Belongs to the AhpD family.</text>
</comment>
<dbReference type="Gene3D" id="1.20.1290.10">
    <property type="entry name" value="AhpD-like"/>
    <property type="match status" value="1"/>
</dbReference>
<dbReference type="NCBIfam" id="TIGR00777">
    <property type="entry name" value="ahpD"/>
    <property type="match status" value="1"/>
</dbReference>
<comment type="function">
    <text evidence="6">Antioxidant protein with alkyl hydroperoxidase activity. Required for the reduction of the AhpC active site cysteine residues and for the regeneration of the AhpC enzyme activity.</text>
</comment>
<gene>
    <name evidence="6" type="primary">ahpD</name>
    <name evidence="8" type="ORF">ACFPZN_25980</name>
</gene>
<proteinExistence type="inferred from homology"/>
<dbReference type="EMBL" id="JBHSON010000039">
    <property type="protein sequence ID" value="MFC5749081.1"/>
    <property type="molecule type" value="Genomic_DNA"/>
</dbReference>
<evidence type="ECO:0000256" key="1">
    <source>
        <dbReference type="ARBA" id="ARBA00022559"/>
    </source>
</evidence>
<dbReference type="HAMAP" id="MF_01676">
    <property type="entry name" value="AhpD"/>
    <property type="match status" value="1"/>
</dbReference>
<dbReference type="InterPro" id="IPR029032">
    <property type="entry name" value="AhpD-like"/>
</dbReference>
<comment type="subunit">
    <text evidence="6">Homotrimer.</text>
</comment>
<feature type="domain" description="Carboxymuconolactone decarboxylase-like" evidence="7">
    <location>
        <begin position="96"/>
        <end position="176"/>
    </location>
</feature>
<accession>A0ABW1A1P4</accession>
<feature type="disulfide bond" evidence="6">
    <location>
        <begin position="131"/>
        <end position="134"/>
    </location>
</feature>
<evidence type="ECO:0000256" key="5">
    <source>
        <dbReference type="ARBA" id="ARBA00023284"/>
    </source>
</evidence>
<keyword evidence="1 6" id="KW-0575">Peroxidase</keyword>
<comment type="caution">
    <text evidence="8">The sequence shown here is derived from an EMBL/GenBank/DDBJ whole genome shotgun (WGS) entry which is preliminary data.</text>
</comment>
<evidence type="ECO:0000256" key="3">
    <source>
        <dbReference type="ARBA" id="ARBA00023002"/>
    </source>
</evidence>
<feature type="active site" description="Proton donor" evidence="6">
    <location>
        <position position="131"/>
    </location>
</feature>
<dbReference type="PANTHER" id="PTHR33930">
    <property type="entry name" value="ALKYL HYDROPEROXIDE REDUCTASE AHPD"/>
    <property type="match status" value="1"/>
</dbReference>
<dbReference type="NCBIfam" id="TIGR00778">
    <property type="entry name" value="ahpD_dom"/>
    <property type="match status" value="1"/>
</dbReference>
<dbReference type="RefSeq" id="WP_378284797.1">
    <property type="nucleotide sequence ID" value="NZ_JBHSON010000039.1"/>
</dbReference>
<evidence type="ECO:0000313" key="9">
    <source>
        <dbReference type="Proteomes" id="UP001596074"/>
    </source>
</evidence>
<protein>
    <recommendedName>
        <fullName evidence="6">Alkyl hydroperoxide reductase AhpD</fullName>
        <ecNumber evidence="6">1.11.1.28</ecNumber>
    </recommendedName>
    <alternativeName>
        <fullName evidence="6">Alkylhydroperoxidase AhpD</fullName>
    </alternativeName>
</protein>
<evidence type="ECO:0000313" key="8">
    <source>
        <dbReference type="EMBL" id="MFC5749081.1"/>
    </source>
</evidence>
<dbReference type="PANTHER" id="PTHR33930:SF7">
    <property type="entry name" value="ALKYL HYDROPEROXIDE REDUCTASE AHPD"/>
    <property type="match status" value="1"/>
</dbReference>
<dbReference type="Pfam" id="PF02627">
    <property type="entry name" value="CMD"/>
    <property type="match status" value="1"/>
</dbReference>
<dbReference type="SUPFAM" id="SSF69118">
    <property type="entry name" value="AhpD-like"/>
    <property type="match status" value="1"/>
</dbReference>
<dbReference type="Proteomes" id="UP001596074">
    <property type="component" value="Unassembled WGS sequence"/>
</dbReference>
<feature type="disulfide bond" description="Interchain (with AhpC); in linked form" evidence="6">
    <location>
        <position position="134"/>
    </location>
</feature>
<name>A0ABW1A1P4_9ACTN</name>
<evidence type="ECO:0000256" key="6">
    <source>
        <dbReference type="HAMAP-Rule" id="MF_01676"/>
    </source>
</evidence>
<dbReference type="InterPro" id="IPR004674">
    <property type="entry name" value="AhpD"/>
</dbReference>
<feature type="active site" description="Cysteine sulfenic acid (-SOH) intermediate" evidence="6">
    <location>
        <position position="134"/>
    </location>
</feature>
<keyword evidence="9" id="KW-1185">Reference proteome</keyword>
<evidence type="ECO:0000256" key="4">
    <source>
        <dbReference type="ARBA" id="ARBA00023157"/>
    </source>
</evidence>
<comment type="catalytic activity">
    <reaction evidence="6">
        <text>N(6)-[(R)-dihydrolipoyl]-L-lysyl-[lipoyl-carrier protein] + a hydroperoxide = N(6)-[(R)-lipoyl]-L-lysyl-[lipoyl-carrier protein] + an alcohol + H2O</text>
        <dbReference type="Rhea" id="RHEA:62636"/>
        <dbReference type="Rhea" id="RHEA-COMP:10502"/>
        <dbReference type="Rhea" id="RHEA-COMP:16355"/>
        <dbReference type="ChEBI" id="CHEBI:15377"/>
        <dbReference type="ChEBI" id="CHEBI:30879"/>
        <dbReference type="ChEBI" id="CHEBI:35924"/>
        <dbReference type="ChEBI" id="CHEBI:83099"/>
        <dbReference type="ChEBI" id="CHEBI:83100"/>
        <dbReference type="EC" id="1.11.1.28"/>
    </reaction>
</comment>
<evidence type="ECO:0000259" key="7">
    <source>
        <dbReference type="Pfam" id="PF02627"/>
    </source>
</evidence>
<sequence>MSVDALKGALPGYAKDTKLNLGSVTSTSQLSEQQLWGTVLACALATRSTRVIAELAEEAGDYLSAEAFEAAKAAASIMAMNNVYYRATHLIGDDAYATLPARLRMSVIGKPGVEKLDFELWCLAVSAINGCGRCLESHEKVLRDGGLSRELIQEALRIAAVVNATAATLDAEAVLTQPTTPGPDTALTPAPAAV</sequence>
<keyword evidence="2 6" id="KW-0049">Antioxidant</keyword>
<keyword evidence="5 6" id="KW-0676">Redox-active center</keyword>
<keyword evidence="4 6" id="KW-1015">Disulfide bond</keyword>
<keyword evidence="3 6" id="KW-0560">Oxidoreductase</keyword>